<dbReference type="AlphaFoldDB" id="A0A5C3QNC8"/>
<name>A0A5C3QNC8_9AGAR</name>
<organism evidence="1 2">
    <name type="scientific">Pterulicium gracile</name>
    <dbReference type="NCBI Taxonomy" id="1884261"/>
    <lineage>
        <taxon>Eukaryota</taxon>
        <taxon>Fungi</taxon>
        <taxon>Dikarya</taxon>
        <taxon>Basidiomycota</taxon>
        <taxon>Agaricomycotina</taxon>
        <taxon>Agaricomycetes</taxon>
        <taxon>Agaricomycetidae</taxon>
        <taxon>Agaricales</taxon>
        <taxon>Pleurotineae</taxon>
        <taxon>Pterulaceae</taxon>
        <taxon>Pterulicium</taxon>
    </lineage>
</organism>
<gene>
    <name evidence="1" type="ORF">BDV98DRAFT_564951</name>
</gene>
<evidence type="ECO:0000313" key="1">
    <source>
        <dbReference type="EMBL" id="TFL02858.1"/>
    </source>
</evidence>
<evidence type="ECO:0000313" key="2">
    <source>
        <dbReference type="Proteomes" id="UP000305067"/>
    </source>
</evidence>
<accession>A0A5C3QNC8</accession>
<protein>
    <submittedName>
        <fullName evidence="1">Uncharacterized protein</fullName>
    </submittedName>
</protein>
<sequence length="51" mass="5882">MKERGPHLSLCSFARYASYSNSFSKQALSITKHRGQPGRVEFWLVVLEVLR</sequence>
<reference evidence="1 2" key="1">
    <citation type="journal article" date="2019" name="Nat. Ecol. Evol.">
        <title>Megaphylogeny resolves global patterns of mushroom evolution.</title>
        <authorList>
            <person name="Varga T."/>
            <person name="Krizsan K."/>
            <person name="Foldi C."/>
            <person name="Dima B."/>
            <person name="Sanchez-Garcia M."/>
            <person name="Sanchez-Ramirez S."/>
            <person name="Szollosi G.J."/>
            <person name="Szarkandi J.G."/>
            <person name="Papp V."/>
            <person name="Albert L."/>
            <person name="Andreopoulos W."/>
            <person name="Angelini C."/>
            <person name="Antonin V."/>
            <person name="Barry K.W."/>
            <person name="Bougher N.L."/>
            <person name="Buchanan P."/>
            <person name="Buyck B."/>
            <person name="Bense V."/>
            <person name="Catcheside P."/>
            <person name="Chovatia M."/>
            <person name="Cooper J."/>
            <person name="Damon W."/>
            <person name="Desjardin D."/>
            <person name="Finy P."/>
            <person name="Geml J."/>
            <person name="Haridas S."/>
            <person name="Hughes K."/>
            <person name="Justo A."/>
            <person name="Karasinski D."/>
            <person name="Kautmanova I."/>
            <person name="Kiss B."/>
            <person name="Kocsube S."/>
            <person name="Kotiranta H."/>
            <person name="LaButti K.M."/>
            <person name="Lechner B.E."/>
            <person name="Liimatainen K."/>
            <person name="Lipzen A."/>
            <person name="Lukacs Z."/>
            <person name="Mihaltcheva S."/>
            <person name="Morgado L.N."/>
            <person name="Niskanen T."/>
            <person name="Noordeloos M.E."/>
            <person name="Ohm R.A."/>
            <person name="Ortiz-Santana B."/>
            <person name="Ovrebo C."/>
            <person name="Racz N."/>
            <person name="Riley R."/>
            <person name="Savchenko A."/>
            <person name="Shiryaev A."/>
            <person name="Soop K."/>
            <person name="Spirin V."/>
            <person name="Szebenyi C."/>
            <person name="Tomsovsky M."/>
            <person name="Tulloss R.E."/>
            <person name="Uehling J."/>
            <person name="Grigoriev I.V."/>
            <person name="Vagvolgyi C."/>
            <person name="Papp T."/>
            <person name="Martin F.M."/>
            <person name="Miettinen O."/>
            <person name="Hibbett D.S."/>
            <person name="Nagy L.G."/>
        </authorList>
    </citation>
    <scope>NUCLEOTIDE SEQUENCE [LARGE SCALE GENOMIC DNA]</scope>
    <source>
        <strain evidence="1 2">CBS 309.79</strain>
    </source>
</reference>
<dbReference type="Proteomes" id="UP000305067">
    <property type="component" value="Unassembled WGS sequence"/>
</dbReference>
<keyword evidence="2" id="KW-1185">Reference proteome</keyword>
<dbReference type="EMBL" id="ML178821">
    <property type="protein sequence ID" value="TFL02858.1"/>
    <property type="molecule type" value="Genomic_DNA"/>
</dbReference>
<proteinExistence type="predicted"/>